<organism evidence="3 4">
    <name type="scientific">Marinococcus luteus</name>
    <dbReference type="NCBI Taxonomy" id="1122204"/>
    <lineage>
        <taxon>Bacteria</taxon>
        <taxon>Bacillati</taxon>
        <taxon>Bacillota</taxon>
        <taxon>Bacilli</taxon>
        <taxon>Bacillales</taxon>
        <taxon>Bacillaceae</taxon>
        <taxon>Marinococcus</taxon>
    </lineage>
</organism>
<dbReference type="PRINTS" id="PR01438">
    <property type="entry name" value="UNVRSLSTRESS"/>
</dbReference>
<protein>
    <submittedName>
        <fullName evidence="3">Nucleotide-binding universal stress protein, UspA family</fullName>
    </submittedName>
</protein>
<dbReference type="EMBL" id="FNNC01000001">
    <property type="protein sequence ID" value="SDW07438.1"/>
    <property type="molecule type" value="Genomic_DNA"/>
</dbReference>
<dbReference type="RefSeq" id="WP_091610471.1">
    <property type="nucleotide sequence ID" value="NZ_FNNC01000001.1"/>
</dbReference>
<accession>A0A1H2QKP6</accession>
<dbReference type="Pfam" id="PF00582">
    <property type="entry name" value="Usp"/>
    <property type="match status" value="1"/>
</dbReference>
<dbReference type="AlphaFoldDB" id="A0A1H2QKP6"/>
<dbReference type="PANTHER" id="PTHR46268">
    <property type="entry name" value="STRESS RESPONSE PROTEIN NHAX"/>
    <property type="match status" value="1"/>
</dbReference>
<evidence type="ECO:0000256" key="1">
    <source>
        <dbReference type="ARBA" id="ARBA00008791"/>
    </source>
</evidence>
<dbReference type="OrthoDB" id="9789668at2"/>
<dbReference type="Proteomes" id="UP000199488">
    <property type="component" value="Unassembled WGS sequence"/>
</dbReference>
<evidence type="ECO:0000313" key="3">
    <source>
        <dbReference type="EMBL" id="SDW07438.1"/>
    </source>
</evidence>
<gene>
    <name evidence="3" type="ORF">SAMN05421781_0353</name>
</gene>
<dbReference type="SUPFAM" id="SSF52402">
    <property type="entry name" value="Adenine nucleotide alpha hydrolases-like"/>
    <property type="match status" value="1"/>
</dbReference>
<dbReference type="InterPro" id="IPR006015">
    <property type="entry name" value="Universal_stress_UspA"/>
</dbReference>
<dbReference type="Gene3D" id="3.40.50.620">
    <property type="entry name" value="HUPs"/>
    <property type="match status" value="1"/>
</dbReference>
<dbReference type="InterPro" id="IPR014729">
    <property type="entry name" value="Rossmann-like_a/b/a_fold"/>
</dbReference>
<proteinExistence type="inferred from homology"/>
<feature type="domain" description="UspA" evidence="2">
    <location>
        <begin position="5"/>
        <end position="145"/>
    </location>
</feature>
<dbReference type="STRING" id="1122204.SAMN05421781_0353"/>
<evidence type="ECO:0000313" key="4">
    <source>
        <dbReference type="Proteomes" id="UP000199488"/>
    </source>
</evidence>
<name>A0A1H2QKP6_9BACI</name>
<sequence length="151" mass="16355">MPAPYRRILVALDGSTESDTALNIGIETAQKHDSTLALCHIVDDHTLQELRNQNPDLMLHALLQKGMDIIAHGRTQAEDAGLHDVRIFIQEGSPKEVIPEVIAKTFVTDLLIAGASGMGHDQSFILGSVSEHTSRTASCDVLLVRNHSSSP</sequence>
<dbReference type="InterPro" id="IPR006016">
    <property type="entry name" value="UspA"/>
</dbReference>
<evidence type="ECO:0000259" key="2">
    <source>
        <dbReference type="Pfam" id="PF00582"/>
    </source>
</evidence>
<dbReference type="CDD" id="cd00293">
    <property type="entry name" value="USP-like"/>
    <property type="match status" value="1"/>
</dbReference>
<comment type="similarity">
    <text evidence="1">Belongs to the universal stress protein A family.</text>
</comment>
<dbReference type="PANTHER" id="PTHR46268:SF6">
    <property type="entry name" value="UNIVERSAL STRESS PROTEIN UP12"/>
    <property type="match status" value="1"/>
</dbReference>
<reference evidence="3 4" key="1">
    <citation type="submission" date="2016-10" db="EMBL/GenBank/DDBJ databases">
        <authorList>
            <person name="de Groot N.N."/>
        </authorList>
    </citation>
    <scope>NUCLEOTIDE SEQUENCE [LARGE SCALE GENOMIC DNA]</scope>
    <source>
        <strain evidence="3 4">DSM 23126</strain>
    </source>
</reference>
<keyword evidence="4" id="KW-1185">Reference proteome</keyword>